<dbReference type="GO" id="GO:0043565">
    <property type="term" value="F:sequence-specific DNA binding"/>
    <property type="evidence" value="ECO:0007669"/>
    <property type="project" value="TreeGrafter"/>
</dbReference>
<keyword evidence="2" id="KW-0805">Transcription regulation</keyword>
<dbReference type="InterPro" id="IPR036390">
    <property type="entry name" value="WH_DNA-bd_sf"/>
</dbReference>
<evidence type="ECO:0000313" key="9">
    <source>
        <dbReference type="EMBL" id="QFY63336.1"/>
    </source>
</evidence>
<keyword evidence="9" id="KW-0614">Plasmid</keyword>
<dbReference type="InterPro" id="IPR000847">
    <property type="entry name" value="LysR_HTH_N"/>
</dbReference>
<dbReference type="Gene3D" id="3.40.190.290">
    <property type="match status" value="1"/>
</dbReference>
<evidence type="ECO:0000256" key="6">
    <source>
        <dbReference type="ARBA" id="ARBA00067332"/>
    </source>
</evidence>
<dbReference type="SUPFAM" id="SSF53850">
    <property type="entry name" value="Periplasmic binding protein-like II"/>
    <property type="match status" value="1"/>
</dbReference>
<keyword evidence="10" id="KW-1185">Reference proteome</keyword>
<dbReference type="GO" id="GO:0003700">
    <property type="term" value="F:DNA-binding transcription factor activity"/>
    <property type="evidence" value="ECO:0007669"/>
    <property type="project" value="InterPro"/>
</dbReference>
<dbReference type="Pfam" id="PF00126">
    <property type="entry name" value="HTH_1"/>
    <property type="match status" value="1"/>
</dbReference>
<organism evidence="9 10">
    <name type="scientific">Rhizobium grahamii</name>
    <dbReference type="NCBI Taxonomy" id="1120045"/>
    <lineage>
        <taxon>Bacteria</taxon>
        <taxon>Pseudomonadati</taxon>
        <taxon>Pseudomonadota</taxon>
        <taxon>Alphaproteobacteria</taxon>
        <taxon>Hyphomicrobiales</taxon>
        <taxon>Rhizobiaceae</taxon>
        <taxon>Rhizobium/Agrobacterium group</taxon>
        <taxon>Rhizobium</taxon>
    </lineage>
</organism>
<evidence type="ECO:0000256" key="3">
    <source>
        <dbReference type="ARBA" id="ARBA00023125"/>
    </source>
</evidence>
<dbReference type="EMBL" id="CP043499">
    <property type="protein sequence ID" value="QFY63336.1"/>
    <property type="molecule type" value="Genomic_DNA"/>
</dbReference>
<dbReference type="InterPro" id="IPR005119">
    <property type="entry name" value="LysR_subst-bd"/>
</dbReference>
<geneLocation type="plasmid" evidence="9 10">
    <name>unnamed</name>
</geneLocation>
<feature type="domain" description="HTH lysR-type" evidence="8">
    <location>
        <begin position="6"/>
        <end position="63"/>
    </location>
</feature>
<proteinExistence type="inferred from homology"/>
<dbReference type="SUPFAM" id="SSF46785">
    <property type="entry name" value="Winged helix' DNA-binding domain"/>
    <property type="match status" value="1"/>
</dbReference>
<evidence type="ECO:0000313" key="10">
    <source>
        <dbReference type="Proteomes" id="UP000326881"/>
    </source>
</evidence>
<dbReference type="CDD" id="cd08422">
    <property type="entry name" value="PBP2_CrgA_like"/>
    <property type="match status" value="1"/>
</dbReference>
<dbReference type="OrthoDB" id="8300238at2"/>
<dbReference type="InterPro" id="IPR058163">
    <property type="entry name" value="LysR-type_TF_proteobact-type"/>
</dbReference>
<sequence length="305" mass="33269">MHGLLNEAAALLAFCRTVEMGSFTAAARSIGTSPSSASKAISRLEAIFGAKLLRRTTRTLTLTHEGEALYKWVRPILAQIEQAGDVLQFNENTSGHLRVSLPGEFGRQLLAPIFESFMAAHPNISLQLDMSDRHADVVRDGYDAVYRVGYADENSLVSRTLTHLEMAVVASPSFASKHGNSIGIDTLRELPFARYSIDGRVYAVQLADGTEFVPKGRLDLDTATAIRQAAKSGLGLAYVIKLIVQADLARGTLVELVPSTMLKPMPFQVLHTLGKMPTQRLQVFTDFVAETIKELQSASTSSFKM</sequence>
<dbReference type="FunFam" id="1.10.10.10:FF:000001">
    <property type="entry name" value="LysR family transcriptional regulator"/>
    <property type="match status" value="1"/>
</dbReference>
<evidence type="ECO:0000256" key="2">
    <source>
        <dbReference type="ARBA" id="ARBA00023015"/>
    </source>
</evidence>
<dbReference type="Proteomes" id="UP000326881">
    <property type="component" value="Plasmid unnamed"/>
</dbReference>
<evidence type="ECO:0000256" key="5">
    <source>
        <dbReference type="ARBA" id="ARBA00054626"/>
    </source>
</evidence>
<evidence type="ECO:0000256" key="4">
    <source>
        <dbReference type="ARBA" id="ARBA00023163"/>
    </source>
</evidence>
<dbReference type="Pfam" id="PF03466">
    <property type="entry name" value="LysR_substrate"/>
    <property type="match status" value="1"/>
</dbReference>
<evidence type="ECO:0000256" key="7">
    <source>
        <dbReference type="ARBA" id="ARBA00083243"/>
    </source>
</evidence>
<evidence type="ECO:0000256" key="1">
    <source>
        <dbReference type="ARBA" id="ARBA00009437"/>
    </source>
</evidence>
<dbReference type="InterPro" id="IPR036388">
    <property type="entry name" value="WH-like_DNA-bd_sf"/>
</dbReference>
<reference evidence="9 10" key="1">
    <citation type="submission" date="2019-08" db="EMBL/GenBank/DDBJ databases">
        <title>Prosopis cineraria nodule microbiome.</title>
        <authorList>
            <person name="Ali R."/>
            <person name="Chaluvadi S.R."/>
            <person name="Wang X."/>
        </authorList>
    </citation>
    <scope>NUCLEOTIDE SEQUENCE [LARGE SCALE GENOMIC DNA]</scope>
    <source>
        <strain evidence="9 10">BG7</strain>
        <plasmid evidence="9 10">unnamed</plasmid>
    </source>
</reference>
<dbReference type="AlphaFoldDB" id="A0A5Q0CBV9"/>
<accession>A0A5Q0CBV9</accession>
<dbReference type="Gene3D" id="1.10.10.10">
    <property type="entry name" value="Winged helix-like DNA-binding domain superfamily/Winged helix DNA-binding domain"/>
    <property type="match status" value="1"/>
</dbReference>
<name>A0A5Q0CBV9_9HYPH</name>
<evidence type="ECO:0000259" key="8">
    <source>
        <dbReference type="PROSITE" id="PS50931"/>
    </source>
</evidence>
<dbReference type="GO" id="GO:0006351">
    <property type="term" value="P:DNA-templated transcription"/>
    <property type="evidence" value="ECO:0007669"/>
    <property type="project" value="TreeGrafter"/>
</dbReference>
<dbReference type="KEGG" id="rgr:FZ934_23945"/>
<keyword evidence="3" id="KW-0238">DNA-binding</keyword>
<protein>
    <recommendedName>
        <fullName evidence="6">HTH-type transcriptional regulator TtuA</fullName>
    </recommendedName>
    <alternativeName>
        <fullName evidence="7">Tartrate utilization transcriptional regulator</fullName>
    </alternativeName>
</protein>
<dbReference type="PANTHER" id="PTHR30537">
    <property type="entry name" value="HTH-TYPE TRANSCRIPTIONAL REGULATOR"/>
    <property type="match status" value="1"/>
</dbReference>
<keyword evidence="4" id="KW-0804">Transcription</keyword>
<comment type="similarity">
    <text evidence="1">Belongs to the LysR transcriptional regulatory family.</text>
</comment>
<dbReference type="PROSITE" id="PS50931">
    <property type="entry name" value="HTH_LYSR"/>
    <property type="match status" value="1"/>
</dbReference>
<comment type="function">
    <text evidence="5">Transcriptional regulator of the ttuABCDE tartrate utilization operon.</text>
</comment>
<gene>
    <name evidence="9" type="ORF">FZ934_23945</name>
</gene>
<dbReference type="PANTHER" id="PTHR30537:SF72">
    <property type="entry name" value="LYSR FAMILY TRANSCRIPTIONAL REGULATOR"/>
    <property type="match status" value="1"/>
</dbReference>